<comment type="caution">
    <text evidence="5">The sequence shown here is derived from an EMBL/GenBank/DDBJ whole genome shotgun (WGS) entry which is preliminary data.</text>
</comment>
<evidence type="ECO:0000256" key="1">
    <source>
        <dbReference type="ARBA" id="ARBA00022729"/>
    </source>
</evidence>
<protein>
    <submittedName>
        <fullName evidence="5">Transporter substrate-binding domain-containing protein</fullName>
    </submittedName>
</protein>
<feature type="domain" description="Ionotropic glutamate receptor C-terminal" evidence="4">
    <location>
        <begin position="33"/>
        <end position="282"/>
    </location>
</feature>
<feature type="domain" description="Solute-binding protein family 3/N-terminal" evidence="3">
    <location>
        <begin position="33"/>
        <end position="283"/>
    </location>
</feature>
<evidence type="ECO:0000313" key="5">
    <source>
        <dbReference type="EMBL" id="MDX8487975.1"/>
    </source>
</evidence>
<dbReference type="Gene3D" id="3.40.190.10">
    <property type="entry name" value="Periplasmic binding protein-like II"/>
    <property type="match status" value="2"/>
</dbReference>
<feature type="chain" id="PRO_5047455557" evidence="2">
    <location>
        <begin position="26"/>
        <end position="288"/>
    </location>
</feature>
<feature type="signal peptide" evidence="2">
    <location>
        <begin position="1"/>
        <end position="25"/>
    </location>
</feature>
<organism evidence="5 6">
    <name type="scientific">Mesorhizobium humile</name>
    <dbReference type="NCBI Taxonomy" id="3072313"/>
    <lineage>
        <taxon>Bacteria</taxon>
        <taxon>Pseudomonadati</taxon>
        <taxon>Pseudomonadota</taxon>
        <taxon>Alphaproteobacteria</taxon>
        <taxon>Hyphomicrobiales</taxon>
        <taxon>Phyllobacteriaceae</taxon>
        <taxon>Mesorhizobium</taxon>
    </lineage>
</organism>
<sequence length="288" mass="30997">MKTGLLRWIGLAAGILISLAGAARADDAGQWSKIRIATEGAYAPWNYMSADGKPVGYEIDLAQELCRRMKAECEIVAQDWDGMLPALNAGKFDAIIASMSVTPERQKVASFSVPYAKAPNAFMMMKDSPLVAELGPRVDYSLKKDPEGAKKAIEAMAPALKGRVLAVQGSSTAATFATAELKDKVEIREYKTTEEHNLDLVAGRVDLVMGNITMLKAAMKQPDLANATLGGPTFIEGVLGSGTANVAMRKDDTALKAKFDAAIHEVNADGFNRELTEKWFGVDITPRD</sequence>
<dbReference type="InterPro" id="IPR001638">
    <property type="entry name" value="Solute-binding_3/MltF_N"/>
</dbReference>
<evidence type="ECO:0000259" key="4">
    <source>
        <dbReference type="SMART" id="SM00079"/>
    </source>
</evidence>
<accession>A0ABU4YLX0</accession>
<proteinExistence type="predicted"/>
<evidence type="ECO:0000256" key="2">
    <source>
        <dbReference type="SAM" id="SignalP"/>
    </source>
</evidence>
<reference evidence="5 6" key="1">
    <citation type="submission" date="2023-08" db="EMBL/GenBank/DDBJ databases">
        <title>Implementing the SeqCode for naming new Mesorhizobium species isolated from Vachellia karroo root nodules.</title>
        <authorList>
            <person name="Van Lill M."/>
        </authorList>
    </citation>
    <scope>NUCLEOTIDE SEQUENCE [LARGE SCALE GENOMIC DNA]</scope>
    <source>
        <strain evidence="5 6">VK2B</strain>
    </source>
</reference>
<dbReference type="Pfam" id="PF00497">
    <property type="entry name" value="SBP_bac_3"/>
    <property type="match status" value="1"/>
</dbReference>
<name>A0ABU4YLX0_9HYPH</name>
<dbReference type="EMBL" id="JAVIIV010000016">
    <property type="protein sequence ID" value="MDX8487975.1"/>
    <property type="molecule type" value="Genomic_DNA"/>
</dbReference>
<keyword evidence="1 2" id="KW-0732">Signal</keyword>
<dbReference type="SUPFAM" id="SSF53850">
    <property type="entry name" value="Periplasmic binding protein-like II"/>
    <property type="match status" value="1"/>
</dbReference>
<dbReference type="SMART" id="SM00079">
    <property type="entry name" value="PBPe"/>
    <property type="match status" value="1"/>
</dbReference>
<dbReference type="PANTHER" id="PTHR35936">
    <property type="entry name" value="MEMBRANE-BOUND LYTIC MUREIN TRANSGLYCOSYLASE F"/>
    <property type="match status" value="1"/>
</dbReference>
<keyword evidence="6" id="KW-1185">Reference proteome</keyword>
<dbReference type="Proteomes" id="UP001280156">
    <property type="component" value="Unassembled WGS sequence"/>
</dbReference>
<gene>
    <name evidence="5" type="ORF">RFM52_22610</name>
</gene>
<dbReference type="RefSeq" id="WP_320293556.1">
    <property type="nucleotide sequence ID" value="NZ_JAVIIU010000001.1"/>
</dbReference>
<dbReference type="SMART" id="SM00062">
    <property type="entry name" value="PBPb"/>
    <property type="match status" value="1"/>
</dbReference>
<dbReference type="PANTHER" id="PTHR35936:SF17">
    <property type="entry name" value="ARGININE-BINDING EXTRACELLULAR PROTEIN ARTP"/>
    <property type="match status" value="1"/>
</dbReference>
<evidence type="ECO:0000313" key="6">
    <source>
        <dbReference type="Proteomes" id="UP001280156"/>
    </source>
</evidence>
<evidence type="ECO:0000259" key="3">
    <source>
        <dbReference type="SMART" id="SM00062"/>
    </source>
</evidence>
<dbReference type="InterPro" id="IPR001320">
    <property type="entry name" value="Iontro_rcpt_C"/>
</dbReference>